<dbReference type="SUPFAM" id="SSF53955">
    <property type="entry name" value="Lysozyme-like"/>
    <property type="match status" value="1"/>
</dbReference>
<keyword evidence="6" id="KW-1185">Reference proteome</keyword>
<dbReference type="InParanoid" id="A0A671TJD3"/>
<dbReference type="EC" id="3.2.1.17" evidence="1"/>
<dbReference type="AlphaFoldDB" id="A0A671TJD3"/>
<dbReference type="GeneTree" id="ENSGT01110000269771"/>
<protein>
    <recommendedName>
        <fullName evidence="1">lysozyme</fullName>
        <ecNumber evidence="1">3.2.1.17</ecNumber>
    </recommendedName>
</protein>
<dbReference type="InterPro" id="IPR001916">
    <property type="entry name" value="Glyco_hydro_22"/>
</dbReference>
<feature type="chain" id="PRO_5025492397" description="lysozyme" evidence="4">
    <location>
        <begin position="20"/>
        <end position="143"/>
    </location>
</feature>
<accession>A0A671TJD3</accession>
<sequence length="143" mass="15728">MRALVVFLLAALGCSPAEGRDVTRCELRDQLKAAIPDKAEYEGLSVDVLVAHIVCHAQFASGFNTSAPPHVDANIWTLYGLFQLSNHLVCSDGESPSPNICGMSCSRESLFVFVHIILSDSVCVYTKYNKHKYVDYSSYLCCC</sequence>
<evidence type="ECO:0000256" key="4">
    <source>
        <dbReference type="SAM" id="SignalP"/>
    </source>
</evidence>
<dbReference type="PANTHER" id="PTHR11407:SF63">
    <property type="entry name" value="LYSOZYME C"/>
    <property type="match status" value="1"/>
</dbReference>
<evidence type="ECO:0000256" key="1">
    <source>
        <dbReference type="ARBA" id="ARBA00012732"/>
    </source>
</evidence>
<keyword evidence="2" id="KW-0081">Bacteriolytic enzyme</keyword>
<reference evidence="5" key="2">
    <citation type="submission" date="2025-08" db="UniProtKB">
        <authorList>
            <consortium name="Ensembl"/>
        </authorList>
    </citation>
    <scope>IDENTIFICATION</scope>
</reference>
<dbReference type="Pfam" id="PF00062">
    <property type="entry name" value="Lys"/>
    <property type="match status" value="1"/>
</dbReference>
<dbReference type="InterPro" id="IPR023346">
    <property type="entry name" value="Lysozyme-like_dom_sf"/>
</dbReference>
<feature type="signal peptide" evidence="4">
    <location>
        <begin position="1"/>
        <end position="19"/>
    </location>
</feature>
<dbReference type="SMART" id="SM00263">
    <property type="entry name" value="LYZ1"/>
    <property type="match status" value="1"/>
</dbReference>
<reference evidence="5" key="3">
    <citation type="submission" date="2025-09" db="UniProtKB">
        <authorList>
            <consortium name="Ensembl"/>
        </authorList>
    </citation>
    <scope>IDENTIFICATION</scope>
</reference>
<keyword evidence="2" id="KW-0929">Antimicrobial</keyword>
<evidence type="ECO:0000256" key="3">
    <source>
        <dbReference type="ARBA" id="ARBA00023157"/>
    </source>
</evidence>
<reference evidence="5" key="1">
    <citation type="submission" date="2021-04" db="EMBL/GenBank/DDBJ databases">
        <authorList>
            <consortium name="Wellcome Sanger Institute Data Sharing"/>
        </authorList>
    </citation>
    <scope>NUCLEOTIDE SEQUENCE [LARGE SCALE GENOMIC DNA]</scope>
</reference>
<organism evidence="5 6">
    <name type="scientific">Sparus aurata</name>
    <name type="common">Gilthead sea bream</name>
    <dbReference type="NCBI Taxonomy" id="8175"/>
    <lineage>
        <taxon>Eukaryota</taxon>
        <taxon>Metazoa</taxon>
        <taxon>Chordata</taxon>
        <taxon>Craniata</taxon>
        <taxon>Vertebrata</taxon>
        <taxon>Euteleostomi</taxon>
        <taxon>Actinopterygii</taxon>
        <taxon>Neopterygii</taxon>
        <taxon>Teleostei</taxon>
        <taxon>Neoteleostei</taxon>
        <taxon>Acanthomorphata</taxon>
        <taxon>Eupercaria</taxon>
        <taxon>Spariformes</taxon>
        <taxon>Sparidae</taxon>
        <taxon>Sparus</taxon>
    </lineage>
</organism>
<evidence type="ECO:0000313" key="5">
    <source>
        <dbReference type="Ensembl" id="ENSSAUP00010002069.1"/>
    </source>
</evidence>
<evidence type="ECO:0000256" key="2">
    <source>
        <dbReference type="ARBA" id="ARBA00022638"/>
    </source>
</evidence>
<dbReference type="Proteomes" id="UP000472265">
    <property type="component" value="Chromosome 1"/>
</dbReference>
<dbReference type="GO" id="GO:0042742">
    <property type="term" value="P:defense response to bacterium"/>
    <property type="evidence" value="ECO:0007669"/>
    <property type="project" value="UniProtKB-KW"/>
</dbReference>
<dbReference type="GO" id="GO:0003796">
    <property type="term" value="F:lysozyme activity"/>
    <property type="evidence" value="ECO:0007669"/>
    <property type="project" value="UniProtKB-EC"/>
</dbReference>
<dbReference type="Gene3D" id="1.10.530.10">
    <property type="match status" value="1"/>
</dbReference>
<keyword evidence="4" id="KW-0732">Signal</keyword>
<dbReference type="PANTHER" id="PTHR11407">
    <property type="entry name" value="LYSOZYME C"/>
    <property type="match status" value="1"/>
</dbReference>
<dbReference type="Ensembl" id="ENSSAUT00010002149.1">
    <property type="protein sequence ID" value="ENSSAUP00010002069.1"/>
    <property type="gene ID" value="ENSSAUG00010001025.1"/>
</dbReference>
<dbReference type="PROSITE" id="PS51348">
    <property type="entry name" value="GLYCOSYL_HYDROL_F22_2"/>
    <property type="match status" value="1"/>
</dbReference>
<proteinExistence type="predicted"/>
<dbReference type="GO" id="GO:0031640">
    <property type="term" value="P:killing of cells of another organism"/>
    <property type="evidence" value="ECO:0007669"/>
    <property type="project" value="UniProtKB-KW"/>
</dbReference>
<evidence type="ECO:0000313" key="6">
    <source>
        <dbReference type="Proteomes" id="UP000472265"/>
    </source>
</evidence>
<keyword evidence="3" id="KW-1015">Disulfide bond</keyword>
<name>A0A671TJD3_SPAAU</name>